<organism evidence="2">
    <name type="scientific">Salmonella enterica</name>
    <name type="common">Salmonella choleraesuis</name>
    <dbReference type="NCBI Taxonomy" id="28901"/>
    <lineage>
        <taxon>Bacteria</taxon>
        <taxon>Pseudomonadati</taxon>
        <taxon>Pseudomonadota</taxon>
        <taxon>Gammaproteobacteria</taxon>
        <taxon>Enterobacterales</taxon>
        <taxon>Enterobacteriaceae</taxon>
        <taxon>Salmonella</taxon>
    </lineage>
</organism>
<dbReference type="EMBL" id="AAGTJX010000003">
    <property type="protein sequence ID" value="EBR7748943.1"/>
    <property type="molecule type" value="Genomic_DNA"/>
</dbReference>
<proteinExistence type="predicted"/>
<evidence type="ECO:0000256" key="1">
    <source>
        <dbReference type="SAM" id="MobiDB-lite"/>
    </source>
</evidence>
<evidence type="ECO:0000313" key="3">
    <source>
        <dbReference type="EMBL" id="EBR7791799.1"/>
    </source>
</evidence>
<protein>
    <submittedName>
        <fullName evidence="2">Cytoplasmic protein</fullName>
    </submittedName>
</protein>
<gene>
    <name evidence="3" type="ORF">B9796_20500</name>
    <name evidence="2" type="ORF">B9797_06235</name>
</gene>
<dbReference type="EMBL" id="AAGTJB010000026">
    <property type="protein sequence ID" value="EBR7791799.1"/>
    <property type="molecule type" value="Genomic_DNA"/>
</dbReference>
<sequence length="37" mass="4219">MMPTDGNDNTRQQDGAVFGQPEVKPIPETLQCTEKWR</sequence>
<dbReference type="AlphaFoldDB" id="A0A5U8F389"/>
<name>A0A5U8F389_SALER</name>
<accession>A0A5U8F389</accession>
<comment type="caution">
    <text evidence="2">The sequence shown here is derived from an EMBL/GenBank/DDBJ whole genome shotgun (WGS) entry which is preliminary data.</text>
</comment>
<evidence type="ECO:0000313" key="2">
    <source>
        <dbReference type="EMBL" id="EBR7748943.1"/>
    </source>
</evidence>
<reference evidence="2" key="1">
    <citation type="submission" date="2018-07" db="EMBL/GenBank/DDBJ databases">
        <authorList>
            <consortium name="GenomeTrakr network: Whole genome sequencing for foodborne pathogen traceback"/>
        </authorList>
    </citation>
    <scope>NUCLEOTIDE SEQUENCE</scope>
    <source>
        <strain evidence="2">CNSV-T3-MD10-10-RV-C</strain>
        <strain evidence="3">CNSV-T3-MD10-10-RV-D</strain>
    </source>
</reference>
<feature type="compositionally biased region" description="Polar residues" evidence="1">
    <location>
        <begin position="1"/>
        <end position="13"/>
    </location>
</feature>
<feature type="region of interest" description="Disordered" evidence="1">
    <location>
        <begin position="1"/>
        <end position="37"/>
    </location>
</feature>